<dbReference type="PANTHER" id="PTHR45779:SF5">
    <property type="entry name" value="PEPTIDYLPROLYL ISOMERASE"/>
    <property type="match status" value="1"/>
</dbReference>
<dbReference type="GeneID" id="102808197"/>
<feature type="signal peptide" evidence="7">
    <location>
        <begin position="1"/>
        <end position="23"/>
    </location>
</feature>
<dbReference type="InterPro" id="IPR046357">
    <property type="entry name" value="PPIase_dom_sf"/>
</dbReference>
<dbReference type="RefSeq" id="XP_006811306.1">
    <property type="nucleotide sequence ID" value="XM_006811243.1"/>
</dbReference>
<comment type="catalytic activity">
    <reaction evidence="1 5">
        <text>[protein]-peptidylproline (omega=180) = [protein]-peptidylproline (omega=0)</text>
        <dbReference type="Rhea" id="RHEA:16237"/>
        <dbReference type="Rhea" id="RHEA-COMP:10747"/>
        <dbReference type="Rhea" id="RHEA-COMP:10748"/>
        <dbReference type="ChEBI" id="CHEBI:83833"/>
        <dbReference type="ChEBI" id="CHEBI:83834"/>
        <dbReference type="EC" id="5.2.1.8"/>
    </reaction>
</comment>
<dbReference type="Proteomes" id="UP000694865">
    <property type="component" value="Unplaced"/>
</dbReference>
<sequence>MNMYAKIAWCLLLVVLFVEYVDMKKKKQKEVEIITLTNDEDCSEYAEDGDTLQIHYTGKLENGGVFDTSYDKGHPFEFVLGAKKVIPGWEKGLKGMCVGERRKLIVPPNLAYGKKGSLPTIPPDATLIFETQLMGLQKPSFEDKLIPHIRFLSIPIALGCVLYYFYDKLKKMPSDKEIKAEKKAAKKKKR</sequence>
<evidence type="ECO:0000256" key="2">
    <source>
        <dbReference type="ARBA" id="ARBA00013194"/>
    </source>
</evidence>
<gene>
    <name evidence="10" type="primary">LOC102808197</name>
</gene>
<name>A0ABM0LU65_SACKO</name>
<reference evidence="10" key="1">
    <citation type="submission" date="2025-08" db="UniProtKB">
        <authorList>
            <consortium name="RefSeq"/>
        </authorList>
    </citation>
    <scope>IDENTIFICATION</scope>
    <source>
        <tissue evidence="10">Testes</tissue>
    </source>
</reference>
<evidence type="ECO:0000256" key="7">
    <source>
        <dbReference type="SAM" id="SignalP"/>
    </source>
</evidence>
<feature type="transmembrane region" description="Helical" evidence="6">
    <location>
        <begin position="148"/>
        <end position="166"/>
    </location>
</feature>
<evidence type="ECO:0000313" key="9">
    <source>
        <dbReference type="Proteomes" id="UP000694865"/>
    </source>
</evidence>
<keyword evidence="6" id="KW-1133">Transmembrane helix</keyword>
<protein>
    <recommendedName>
        <fullName evidence="2 5">peptidylprolyl isomerase</fullName>
        <ecNumber evidence="2 5">5.2.1.8</ecNumber>
    </recommendedName>
</protein>
<dbReference type="InterPro" id="IPR001179">
    <property type="entry name" value="PPIase_FKBP_dom"/>
</dbReference>
<feature type="chain" id="PRO_5046572773" description="peptidylprolyl isomerase" evidence="7">
    <location>
        <begin position="24"/>
        <end position="190"/>
    </location>
</feature>
<keyword evidence="6" id="KW-0472">Membrane</keyword>
<keyword evidence="7" id="KW-0732">Signal</keyword>
<dbReference type="PROSITE" id="PS50059">
    <property type="entry name" value="FKBP_PPIASE"/>
    <property type="match status" value="1"/>
</dbReference>
<organism evidence="9 10">
    <name type="scientific">Saccoglossus kowalevskii</name>
    <name type="common">Acorn worm</name>
    <dbReference type="NCBI Taxonomy" id="10224"/>
    <lineage>
        <taxon>Eukaryota</taxon>
        <taxon>Metazoa</taxon>
        <taxon>Hemichordata</taxon>
        <taxon>Enteropneusta</taxon>
        <taxon>Harrimaniidae</taxon>
        <taxon>Saccoglossus</taxon>
    </lineage>
</organism>
<dbReference type="EC" id="5.2.1.8" evidence="2 5"/>
<dbReference type="SUPFAM" id="SSF54534">
    <property type="entry name" value="FKBP-like"/>
    <property type="match status" value="1"/>
</dbReference>
<dbReference type="PANTHER" id="PTHR45779">
    <property type="entry name" value="PEPTIDYLPROLYL ISOMERASE"/>
    <property type="match status" value="1"/>
</dbReference>
<evidence type="ECO:0000256" key="6">
    <source>
        <dbReference type="SAM" id="Phobius"/>
    </source>
</evidence>
<evidence type="ECO:0000256" key="1">
    <source>
        <dbReference type="ARBA" id="ARBA00000971"/>
    </source>
</evidence>
<proteinExistence type="predicted"/>
<keyword evidence="9" id="KW-1185">Reference proteome</keyword>
<keyword evidence="6" id="KW-0812">Transmembrane</keyword>
<dbReference type="Gene3D" id="3.10.50.40">
    <property type="match status" value="1"/>
</dbReference>
<evidence type="ECO:0000259" key="8">
    <source>
        <dbReference type="PROSITE" id="PS50059"/>
    </source>
</evidence>
<feature type="domain" description="PPIase FKBP-type" evidence="8">
    <location>
        <begin position="49"/>
        <end position="137"/>
    </location>
</feature>
<accession>A0ABM0LU65</accession>
<evidence type="ECO:0000256" key="3">
    <source>
        <dbReference type="ARBA" id="ARBA00023110"/>
    </source>
</evidence>
<evidence type="ECO:0000256" key="5">
    <source>
        <dbReference type="PROSITE-ProRule" id="PRU00277"/>
    </source>
</evidence>
<keyword evidence="4 5" id="KW-0413">Isomerase</keyword>
<keyword evidence="3 5" id="KW-0697">Rotamase</keyword>
<dbReference type="InterPro" id="IPR044609">
    <property type="entry name" value="FKBP2/11"/>
</dbReference>
<dbReference type="Pfam" id="PF00254">
    <property type="entry name" value="FKBP_C"/>
    <property type="match status" value="1"/>
</dbReference>
<evidence type="ECO:0000256" key="4">
    <source>
        <dbReference type="ARBA" id="ARBA00023235"/>
    </source>
</evidence>
<evidence type="ECO:0000313" key="10">
    <source>
        <dbReference type="RefSeq" id="XP_006811306.1"/>
    </source>
</evidence>